<keyword evidence="3" id="KW-1185">Reference proteome</keyword>
<feature type="region of interest" description="Disordered" evidence="1">
    <location>
        <begin position="197"/>
        <end position="231"/>
    </location>
</feature>
<evidence type="ECO:0000313" key="3">
    <source>
        <dbReference type="Proteomes" id="UP000250235"/>
    </source>
</evidence>
<name>A0A2Z7B543_9LAMI</name>
<dbReference type="AlphaFoldDB" id="A0A2Z7B543"/>
<sequence>MLPHGRCPAARTHASRVLHTVCAPVRNVCARGASTCATRSRRWAAGPNAVCTRARPCAQHVRMGGDHLRELGRQVHAPPCAHGYRAAGATLAGLCVQNMHDRRATPAGLCVQGMRDWRATPTVMCMRDARTIPRSPTRFARTVRDGSATAGGGAPGFDQFHGEIGTSTIERLRPPNPVHDQNLNSFADLYYKTDESFMDGISSPERSEQIPTAAAGGDNDGGGGGEERKKI</sequence>
<gene>
    <name evidence="2" type="ORF">F511_34897</name>
</gene>
<proteinExistence type="predicted"/>
<dbReference type="EMBL" id="KV011186">
    <property type="protein sequence ID" value="KZV26642.1"/>
    <property type="molecule type" value="Genomic_DNA"/>
</dbReference>
<dbReference type="Proteomes" id="UP000250235">
    <property type="component" value="Unassembled WGS sequence"/>
</dbReference>
<evidence type="ECO:0000313" key="2">
    <source>
        <dbReference type="EMBL" id="KZV26642.1"/>
    </source>
</evidence>
<accession>A0A2Z7B543</accession>
<protein>
    <submittedName>
        <fullName evidence="2">Uncharacterized protein</fullName>
    </submittedName>
</protein>
<organism evidence="2 3">
    <name type="scientific">Dorcoceras hygrometricum</name>
    <dbReference type="NCBI Taxonomy" id="472368"/>
    <lineage>
        <taxon>Eukaryota</taxon>
        <taxon>Viridiplantae</taxon>
        <taxon>Streptophyta</taxon>
        <taxon>Embryophyta</taxon>
        <taxon>Tracheophyta</taxon>
        <taxon>Spermatophyta</taxon>
        <taxon>Magnoliopsida</taxon>
        <taxon>eudicotyledons</taxon>
        <taxon>Gunneridae</taxon>
        <taxon>Pentapetalae</taxon>
        <taxon>asterids</taxon>
        <taxon>lamiids</taxon>
        <taxon>Lamiales</taxon>
        <taxon>Gesneriaceae</taxon>
        <taxon>Didymocarpoideae</taxon>
        <taxon>Trichosporeae</taxon>
        <taxon>Loxocarpinae</taxon>
        <taxon>Dorcoceras</taxon>
    </lineage>
</organism>
<reference evidence="2 3" key="1">
    <citation type="journal article" date="2015" name="Proc. Natl. Acad. Sci. U.S.A.">
        <title>The resurrection genome of Boea hygrometrica: A blueprint for survival of dehydration.</title>
        <authorList>
            <person name="Xiao L."/>
            <person name="Yang G."/>
            <person name="Zhang L."/>
            <person name="Yang X."/>
            <person name="Zhao S."/>
            <person name="Ji Z."/>
            <person name="Zhou Q."/>
            <person name="Hu M."/>
            <person name="Wang Y."/>
            <person name="Chen M."/>
            <person name="Xu Y."/>
            <person name="Jin H."/>
            <person name="Xiao X."/>
            <person name="Hu G."/>
            <person name="Bao F."/>
            <person name="Hu Y."/>
            <person name="Wan P."/>
            <person name="Li L."/>
            <person name="Deng X."/>
            <person name="Kuang T."/>
            <person name="Xiang C."/>
            <person name="Zhu J.K."/>
            <person name="Oliver M.J."/>
            <person name="He Y."/>
        </authorList>
    </citation>
    <scope>NUCLEOTIDE SEQUENCE [LARGE SCALE GENOMIC DNA]</scope>
    <source>
        <strain evidence="3">cv. XS01</strain>
    </source>
</reference>
<evidence type="ECO:0000256" key="1">
    <source>
        <dbReference type="SAM" id="MobiDB-lite"/>
    </source>
</evidence>